<dbReference type="EMBL" id="NIDE01000014">
    <property type="protein sequence ID" value="OWK37410.1"/>
    <property type="molecule type" value="Genomic_DNA"/>
</dbReference>
<keyword evidence="2" id="KW-1185">Reference proteome</keyword>
<reference evidence="2" key="1">
    <citation type="submission" date="2017-06" db="EMBL/GenBank/DDBJ databases">
        <title>Genome analysis of Fimbriiglobus ruber SP5, the first member of the order Planctomycetales with confirmed chitinolytic capability.</title>
        <authorList>
            <person name="Ravin N.V."/>
            <person name="Rakitin A.L."/>
            <person name="Ivanova A.A."/>
            <person name="Beletsky A.V."/>
            <person name="Kulichevskaya I.S."/>
            <person name="Mardanov A.V."/>
            <person name="Dedysh S.N."/>
        </authorList>
    </citation>
    <scope>NUCLEOTIDE SEQUENCE [LARGE SCALE GENOMIC DNA]</scope>
    <source>
        <strain evidence="2">SP5</strain>
    </source>
</reference>
<evidence type="ECO:0000313" key="2">
    <source>
        <dbReference type="Proteomes" id="UP000214646"/>
    </source>
</evidence>
<dbReference type="AlphaFoldDB" id="A0A225D739"/>
<dbReference type="Proteomes" id="UP000214646">
    <property type="component" value="Unassembled WGS sequence"/>
</dbReference>
<organism evidence="1 2">
    <name type="scientific">Fimbriiglobus ruber</name>
    <dbReference type="NCBI Taxonomy" id="1908690"/>
    <lineage>
        <taxon>Bacteria</taxon>
        <taxon>Pseudomonadati</taxon>
        <taxon>Planctomycetota</taxon>
        <taxon>Planctomycetia</taxon>
        <taxon>Gemmatales</taxon>
        <taxon>Gemmataceae</taxon>
        <taxon>Fimbriiglobus</taxon>
    </lineage>
</organism>
<sequence>MPPWGTDHRYLNPMFSLFAPGKVPEAVFLRQTYRACTLWMKQLKKVVGRNRIRQFQLRESAPGDRMLVTSGYLLLSGQPVNMKRLKEAATEANAC</sequence>
<accession>A0A225D739</accession>
<comment type="caution">
    <text evidence="1">The sequence shown here is derived from an EMBL/GenBank/DDBJ whole genome shotgun (WGS) entry which is preliminary data.</text>
</comment>
<evidence type="ECO:0000313" key="1">
    <source>
        <dbReference type="EMBL" id="OWK37410.1"/>
    </source>
</evidence>
<name>A0A225D739_9BACT</name>
<gene>
    <name evidence="1" type="ORF">FRUB_06530</name>
</gene>
<protein>
    <submittedName>
        <fullName evidence="1">Uncharacterized protein</fullName>
    </submittedName>
</protein>
<proteinExistence type="predicted"/>